<dbReference type="Gene3D" id="1.10.150.240">
    <property type="entry name" value="Putative phosphatase, domain 2"/>
    <property type="match status" value="1"/>
</dbReference>
<name>A0A3F3Q8R7_9EURO</name>
<dbReference type="Gene3D" id="3.40.50.1000">
    <property type="entry name" value="HAD superfamily/HAD-like"/>
    <property type="match status" value="1"/>
</dbReference>
<dbReference type="SFLD" id="SFLDG01148">
    <property type="entry name" value="Xi_(cytGST)"/>
    <property type="match status" value="1"/>
</dbReference>
<dbReference type="InterPro" id="IPR006328">
    <property type="entry name" value="2-HAD"/>
</dbReference>
<dbReference type="InterPro" id="IPR016639">
    <property type="entry name" value="GST_Omega/GSH"/>
</dbReference>
<dbReference type="InterPro" id="IPR036282">
    <property type="entry name" value="Glutathione-S-Trfase_C_sf"/>
</dbReference>
<dbReference type="SUPFAM" id="SSF56784">
    <property type="entry name" value="HAD-like"/>
    <property type="match status" value="1"/>
</dbReference>
<keyword evidence="4" id="KW-1185">Reference proteome</keyword>
<dbReference type="InterPro" id="IPR036249">
    <property type="entry name" value="Thioredoxin-like_sf"/>
</dbReference>
<dbReference type="Gene3D" id="3.40.30.10">
    <property type="entry name" value="Glutaredoxin"/>
    <property type="match status" value="1"/>
</dbReference>
<dbReference type="InterPro" id="IPR023214">
    <property type="entry name" value="HAD_sf"/>
</dbReference>
<dbReference type="InterPro" id="IPR040079">
    <property type="entry name" value="Glutathione_S-Trfase"/>
</dbReference>
<reference evidence="3 4" key="1">
    <citation type="submission" date="2018-07" db="EMBL/GenBank/DDBJ databases">
        <title>The genomes of Aspergillus section Nigri reveals drivers in fungal speciation.</title>
        <authorList>
            <consortium name="DOE Joint Genome Institute"/>
            <person name="Vesth T.C."/>
            <person name="Nybo J."/>
            <person name="Theobald S."/>
            <person name="Brandl J."/>
            <person name="Frisvad J.C."/>
            <person name="Nielsen K.F."/>
            <person name="Lyhne E.K."/>
            <person name="Kogle M.E."/>
            <person name="Kuo A."/>
            <person name="Riley R."/>
            <person name="Clum A."/>
            <person name="Nolan M."/>
            <person name="Lipzen A."/>
            <person name="Salamov A."/>
            <person name="Henrissat B."/>
            <person name="Wiebenga A."/>
            <person name="De vries R.P."/>
            <person name="Grigoriev I.V."/>
            <person name="Mortensen U.H."/>
            <person name="Andersen M.R."/>
            <person name="Baker S.E."/>
        </authorList>
    </citation>
    <scope>NUCLEOTIDE SEQUENCE [LARGE SCALE GENOMIC DNA]</scope>
    <source>
        <strain evidence="3 4">CBS 139.54b</strain>
    </source>
</reference>
<protein>
    <submittedName>
        <fullName evidence="3">Haloacid dehalogenase</fullName>
    </submittedName>
</protein>
<dbReference type="Pfam" id="PF13410">
    <property type="entry name" value="GST_C_2"/>
    <property type="match status" value="1"/>
</dbReference>
<dbReference type="SFLD" id="SFLDG01206">
    <property type="entry name" value="Xi.1"/>
    <property type="match status" value="1"/>
</dbReference>
<organism evidence="3 4">
    <name type="scientific">Aspergillus welwitschiae</name>
    <dbReference type="NCBI Taxonomy" id="1341132"/>
    <lineage>
        <taxon>Eukaryota</taxon>
        <taxon>Fungi</taxon>
        <taxon>Dikarya</taxon>
        <taxon>Ascomycota</taxon>
        <taxon>Pezizomycotina</taxon>
        <taxon>Eurotiomycetes</taxon>
        <taxon>Eurotiomycetidae</taxon>
        <taxon>Eurotiales</taxon>
        <taxon>Aspergillaceae</taxon>
        <taxon>Aspergillus</taxon>
        <taxon>Aspergillus subgen. Circumdati</taxon>
    </lineage>
</organism>
<dbReference type="InterPro" id="IPR047047">
    <property type="entry name" value="GST_Omega-like_C"/>
</dbReference>
<dbReference type="PANTHER" id="PTHR32419:SF25">
    <property type="entry name" value="GLUTATHIONE S-TRANSFERASE (EUROFUNG)"/>
    <property type="match status" value="1"/>
</dbReference>
<dbReference type="InterPro" id="IPR010987">
    <property type="entry name" value="Glutathione-S-Trfase_C-like"/>
</dbReference>
<dbReference type="SUPFAM" id="SSF47616">
    <property type="entry name" value="GST C-terminal domain-like"/>
    <property type="match status" value="1"/>
</dbReference>
<dbReference type="PROSITE" id="PS50405">
    <property type="entry name" value="GST_CTER"/>
    <property type="match status" value="1"/>
</dbReference>
<evidence type="ECO:0000256" key="1">
    <source>
        <dbReference type="ARBA" id="ARBA00008106"/>
    </source>
</evidence>
<dbReference type="CDD" id="cd03190">
    <property type="entry name" value="GST_C_Omega_like"/>
    <property type="match status" value="1"/>
</dbReference>
<dbReference type="GO" id="GO:0004364">
    <property type="term" value="F:glutathione transferase activity"/>
    <property type="evidence" value="ECO:0007669"/>
    <property type="project" value="InterPro"/>
</dbReference>
<dbReference type="Gene3D" id="1.20.1050.10">
    <property type="match status" value="1"/>
</dbReference>
<dbReference type="InterPro" id="IPR023198">
    <property type="entry name" value="PGP-like_dom2"/>
</dbReference>
<dbReference type="Pfam" id="PF13409">
    <property type="entry name" value="GST_N_2"/>
    <property type="match status" value="1"/>
</dbReference>
<evidence type="ECO:0000259" key="2">
    <source>
        <dbReference type="PROSITE" id="PS50405"/>
    </source>
</evidence>
<dbReference type="STRING" id="1341132.A0A3F3Q8R7"/>
<evidence type="ECO:0000313" key="3">
    <source>
        <dbReference type="EMBL" id="RDH35634.1"/>
    </source>
</evidence>
<accession>A0A3F3Q8R7</accession>
<dbReference type="Proteomes" id="UP000253729">
    <property type="component" value="Unassembled WGS sequence"/>
</dbReference>
<dbReference type="PRINTS" id="PR00413">
    <property type="entry name" value="HADHALOGNASE"/>
</dbReference>
<dbReference type="PANTHER" id="PTHR32419">
    <property type="entry name" value="GLUTATHIONYL-HYDROQUINONE REDUCTASE"/>
    <property type="match status" value="1"/>
</dbReference>
<dbReference type="Pfam" id="PF00702">
    <property type="entry name" value="Hydrolase"/>
    <property type="match status" value="1"/>
</dbReference>
<feature type="domain" description="GST C-terminal" evidence="2">
    <location>
        <begin position="420"/>
        <end position="547"/>
    </location>
</feature>
<dbReference type="SUPFAM" id="SSF52833">
    <property type="entry name" value="Thioredoxin-like"/>
    <property type="match status" value="1"/>
</dbReference>
<comment type="similarity">
    <text evidence="1">Belongs to the HAD-like hydrolase superfamily. S-2-haloalkanoic acid dehalogenase family.</text>
</comment>
<evidence type="ECO:0000313" key="4">
    <source>
        <dbReference type="Proteomes" id="UP000253729"/>
    </source>
</evidence>
<dbReference type="SFLD" id="SFLDS00003">
    <property type="entry name" value="Haloacid_Dehalogenase"/>
    <property type="match status" value="1"/>
</dbReference>
<proteinExistence type="inferred from homology"/>
<sequence>MSISPLPKALFFDVFGTVVEWRSCVTQALMKAAENALLDPGKQLPADVRARVQATTSEDWQAIAEEWRASYGRFTKNFDSTSTFVSVDEHHYSSIKQLLHQRGLHDILSDEERWDLALCWHRLEPWSDSVEGLELLNRRFQTCTLSNGNVSLLEDLLKYGSLPFMNVASAEHFGAYKPALRAYHGAAERFGLDPSECGMVAAHLYDLKAAKKAGFMTIYVERPQEESFTAEQIAEAKQEGFVDLWLEHGYSGLIGESKVHGHADADGHFRRKESAFRSTVSSDPDAEFPAEKDRYVLYLTYGCPWAHRTNLVRSLKGLEDIIQLVVLDPELGPEGWFFSGRWGSAEKDPLYGFTKLSQFYFKAEPDYEGRYTVPMLWDKRKETIVNNESAEIIRMLYTEFDQLLPEELREANRPGGGFYPAHLRSEIDAMNEWVYHKINNGVYKTGFATTQEAYDANVYPLFEALDRVEQHLAHPGHQPYLFGENITEADIRLYTTICRFDVAYYLIFRCNLKMIRHDYPLIDRWYRRLYHDETQRTRGGAFKKTTFFGIYKFGYLKALGKRSGSTQTIIPAGPFPDILPLEA</sequence>
<dbReference type="EMBL" id="KZ852040">
    <property type="protein sequence ID" value="RDH35634.1"/>
    <property type="molecule type" value="Genomic_DNA"/>
</dbReference>
<dbReference type="NCBIfam" id="TIGR01428">
    <property type="entry name" value="HAD_type_II"/>
    <property type="match status" value="1"/>
</dbReference>
<dbReference type="RefSeq" id="XP_026628656.1">
    <property type="nucleotide sequence ID" value="XM_026768939.1"/>
</dbReference>
<dbReference type="NCBIfam" id="TIGR01493">
    <property type="entry name" value="HAD-SF-IA-v2"/>
    <property type="match status" value="1"/>
</dbReference>
<dbReference type="SFLD" id="SFLDG01129">
    <property type="entry name" value="C1.5:_HAD__Beta-PGM__Phosphata"/>
    <property type="match status" value="1"/>
</dbReference>
<dbReference type="GeneID" id="38137295"/>
<dbReference type="InterPro" id="IPR036412">
    <property type="entry name" value="HAD-like_sf"/>
</dbReference>
<dbReference type="AlphaFoldDB" id="A0A3F3Q8R7"/>
<dbReference type="SFLD" id="SFLDS00019">
    <property type="entry name" value="Glutathione_Transferase_(cytos"/>
    <property type="match status" value="1"/>
</dbReference>
<dbReference type="GO" id="GO:0016791">
    <property type="term" value="F:phosphatase activity"/>
    <property type="evidence" value="ECO:0007669"/>
    <property type="project" value="UniProtKB-ARBA"/>
</dbReference>
<gene>
    <name evidence="3" type="ORF">BDQ94DRAFT_158356</name>
</gene>
<dbReference type="GO" id="GO:0005737">
    <property type="term" value="C:cytoplasm"/>
    <property type="evidence" value="ECO:0007669"/>
    <property type="project" value="TreeGrafter"/>
</dbReference>
<dbReference type="GO" id="GO:0019120">
    <property type="term" value="F:hydrolase activity, acting on acid halide bonds, in C-halide compounds"/>
    <property type="evidence" value="ECO:0007669"/>
    <property type="project" value="InterPro"/>
</dbReference>
<dbReference type="InterPro" id="IPR006439">
    <property type="entry name" value="HAD-SF_hydro_IA"/>
</dbReference>
<dbReference type="InterPro" id="IPR004045">
    <property type="entry name" value="Glutathione_S-Trfase_N"/>
</dbReference>